<evidence type="ECO:0000256" key="1">
    <source>
        <dbReference type="SAM" id="Phobius"/>
    </source>
</evidence>
<feature type="transmembrane region" description="Helical" evidence="1">
    <location>
        <begin position="84"/>
        <end position="105"/>
    </location>
</feature>
<feature type="transmembrane region" description="Helical" evidence="1">
    <location>
        <begin position="139"/>
        <end position="163"/>
    </location>
</feature>
<geneLocation type="mitochondrion" evidence="2"/>
<proteinExistence type="predicted"/>
<keyword evidence="1" id="KW-0472">Membrane</keyword>
<dbReference type="GeneID" id="77425917"/>
<dbReference type="RefSeq" id="YP_010586326.1">
    <property type="nucleotide sequence ID" value="NC_069266.1"/>
</dbReference>
<organism evidence="2">
    <name type="scientific">Lepidostoma inops</name>
    <dbReference type="NCBI Taxonomy" id="2904890"/>
    <lineage>
        <taxon>Eukaryota</taxon>
        <taxon>Metazoa</taxon>
        <taxon>Ecdysozoa</taxon>
        <taxon>Arthropoda</taxon>
        <taxon>Hexapoda</taxon>
        <taxon>Insecta</taxon>
        <taxon>Pterygota</taxon>
        <taxon>Neoptera</taxon>
        <taxon>Endopterygota</taxon>
        <taxon>Trichoptera</taxon>
        <taxon>Integripalpia</taxon>
        <taxon>Plenitentoria</taxon>
        <taxon>Phryganeoidea</taxon>
        <taxon>Lepidostomatidae</taxon>
        <taxon>Lepidostomatinae</taxon>
        <taxon>Lepidostoma</taxon>
    </lineage>
</organism>
<keyword evidence="2" id="KW-0496">Mitochondrion</keyword>
<protein>
    <submittedName>
        <fullName evidence="2">NADH dehydrogenase subunit 6</fullName>
    </submittedName>
</protein>
<gene>
    <name evidence="2" type="primary">ND6</name>
</gene>
<reference evidence="2" key="1">
    <citation type="submission" date="2021-11" db="EMBL/GenBank/DDBJ databases">
        <authorList>
            <person name="Ge X.-Y."/>
            <person name="Peng L."/>
            <person name="Sun C.-H."/>
            <person name="Wang B.-X."/>
        </authorList>
    </citation>
    <scope>NUCLEOTIDE SEQUENCE</scope>
</reference>
<evidence type="ECO:0000313" key="2">
    <source>
        <dbReference type="EMBL" id="UZZ44101.1"/>
    </source>
</evidence>
<feature type="transmembrane region" description="Helical" evidence="1">
    <location>
        <begin position="12"/>
        <end position="42"/>
    </location>
</feature>
<feature type="transmembrane region" description="Helical" evidence="1">
    <location>
        <begin position="48"/>
        <end position="72"/>
    </location>
</feature>
<dbReference type="AlphaFoldDB" id="A0A9E8LNZ9"/>
<sequence>MMILMFHLIVFMNFFILLMSHPFVITLSMIIQTFLFSLLIGISNFSFWLTYLMFLIFIGGLLILFIYISSLTPNKIFYFNKIKMLILFNSIIALFFFSKINMHFLNMEMLNFDNLNNFLFFKNFENSIYLTNLFNNNELYLSLILMFFLLFTLIISIKISNFFSGPMRIKF</sequence>
<keyword evidence="1" id="KW-0812">Transmembrane</keyword>
<reference evidence="2" key="2">
    <citation type="journal article" date="2022" name="Syst. Entomol.">
        <title>Massive gene rearrangements of mitochondrial genomes and implications for the phylogeny of Trichoptera (Insecta).</title>
        <authorList>
            <person name="Ge X."/>
            <person name="Peng L."/>
            <person name="Vogler A.P."/>
            <person name="Morse J.C."/>
            <person name="Yang L."/>
            <person name="Sun C."/>
            <person name="Wang B."/>
        </authorList>
    </citation>
    <scope>NUCLEOTIDE SEQUENCE</scope>
</reference>
<dbReference type="CTD" id="4541"/>
<keyword evidence="1" id="KW-1133">Transmembrane helix</keyword>
<name>A0A9E8LNZ9_9NEOP</name>
<accession>A0A9E8LNZ9</accession>
<dbReference type="EMBL" id="OL678027">
    <property type="protein sequence ID" value="UZZ44101.1"/>
    <property type="molecule type" value="Genomic_DNA"/>
</dbReference>